<dbReference type="HAMAP" id="MF_00276">
    <property type="entry name" value="KdpC"/>
    <property type="match status" value="1"/>
</dbReference>
<accession>A0ABP4U3M8</accession>
<gene>
    <name evidence="11 13" type="primary">kdpC</name>
    <name evidence="13" type="ORF">GCM10009765_53990</name>
</gene>
<proteinExistence type="inferred from homology"/>
<dbReference type="PANTHER" id="PTHR30042:SF2">
    <property type="entry name" value="POTASSIUM-TRANSPORTING ATPASE KDPC SUBUNIT"/>
    <property type="match status" value="1"/>
</dbReference>
<dbReference type="PIRSF" id="PIRSF001296">
    <property type="entry name" value="K_ATPase_KdpC"/>
    <property type="match status" value="1"/>
</dbReference>
<keyword evidence="9 11" id="KW-0406">Ion transport</keyword>
<evidence type="ECO:0000256" key="4">
    <source>
        <dbReference type="ARBA" id="ARBA00022692"/>
    </source>
</evidence>
<dbReference type="NCBIfam" id="TIGR00681">
    <property type="entry name" value="kdpC"/>
    <property type="match status" value="1"/>
</dbReference>
<keyword evidence="1 11" id="KW-0813">Transport</keyword>
<keyword evidence="14" id="KW-1185">Reference proteome</keyword>
<name>A0ABP4U3M8_9ACTN</name>
<comment type="function">
    <text evidence="11">Part of the high-affinity ATP-driven potassium transport (or Kdp) system, which catalyzes the hydrolysis of ATP coupled with the electrogenic transport of potassium into the cytoplasm. This subunit acts as a catalytic chaperone that increases the ATP-binding affinity of the ATP-hydrolyzing subunit KdpB by the formation of a transient KdpB/KdpC/ATP ternary complex.</text>
</comment>
<keyword evidence="6 11" id="KW-0067">ATP-binding</keyword>
<organism evidence="13 14">
    <name type="scientific">Fodinicola feengrottensis</name>
    <dbReference type="NCBI Taxonomy" id="435914"/>
    <lineage>
        <taxon>Bacteria</taxon>
        <taxon>Bacillati</taxon>
        <taxon>Actinomycetota</taxon>
        <taxon>Actinomycetes</taxon>
        <taxon>Mycobacteriales</taxon>
        <taxon>Fodinicola</taxon>
    </lineage>
</organism>
<keyword evidence="4 11" id="KW-0812">Transmembrane</keyword>
<evidence type="ECO:0000256" key="3">
    <source>
        <dbReference type="ARBA" id="ARBA00022538"/>
    </source>
</evidence>
<dbReference type="Proteomes" id="UP001500618">
    <property type="component" value="Unassembled WGS sequence"/>
</dbReference>
<feature type="compositionally biased region" description="Polar residues" evidence="12">
    <location>
        <begin position="98"/>
        <end position="109"/>
    </location>
</feature>
<evidence type="ECO:0000256" key="5">
    <source>
        <dbReference type="ARBA" id="ARBA00022741"/>
    </source>
</evidence>
<dbReference type="PANTHER" id="PTHR30042">
    <property type="entry name" value="POTASSIUM-TRANSPORTING ATPASE C CHAIN"/>
    <property type="match status" value="1"/>
</dbReference>
<comment type="subcellular location">
    <subcellularLocation>
        <location evidence="11">Cell membrane</location>
        <topology evidence="11">Single-pass membrane protein</topology>
    </subcellularLocation>
</comment>
<evidence type="ECO:0000256" key="9">
    <source>
        <dbReference type="ARBA" id="ARBA00023065"/>
    </source>
</evidence>
<comment type="caution">
    <text evidence="13">The sequence shown here is derived from an EMBL/GenBank/DDBJ whole genome shotgun (WGS) entry which is preliminary data.</text>
</comment>
<evidence type="ECO:0000256" key="11">
    <source>
        <dbReference type="HAMAP-Rule" id="MF_00276"/>
    </source>
</evidence>
<protein>
    <recommendedName>
        <fullName evidence="11">Potassium-transporting ATPase KdpC subunit</fullName>
    </recommendedName>
    <alternativeName>
        <fullName evidence="11">ATP phosphohydrolase [potassium-transporting] C chain</fullName>
    </alternativeName>
    <alternativeName>
        <fullName evidence="11">Potassium-binding and translocating subunit C</fullName>
    </alternativeName>
    <alternativeName>
        <fullName evidence="11">Potassium-translocating ATPase C chain</fullName>
    </alternativeName>
</protein>
<evidence type="ECO:0000256" key="12">
    <source>
        <dbReference type="SAM" id="MobiDB-lite"/>
    </source>
</evidence>
<keyword evidence="2 11" id="KW-1003">Cell membrane</keyword>
<comment type="subunit">
    <text evidence="11">The system is composed of three essential subunits: KdpA, KdpB and KdpC.</text>
</comment>
<comment type="similarity">
    <text evidence="11">Belongs to the KdpC family.</text>
</comment>
<dbReference type="InterPro" id="IPR003820">
    <property type="entry name" value="KdpC"/>
</dbReference>
<dbReference type="NCBIfam" id="NF001454">
    <property type="entry name" value="PRK00315.1"/>
    <property type="match status" value="1"/>
</dbReference>
<keyword evidence="5 11" id="KW-0547">Nucleotide-binding</keyword>
<evidence type="ECO:0000256" key="7">
    <source>
        <dbReference type="ARBA" id="ARBA00022958"/>
    </source>
</evidence>
<feature type="region of interest" description="Disordered" evidence="12">
    <location>
        <begin position="74"/>
        <end position="111"/>
    </location>
</feature>
<evidence type="ECO:0000256" key="6">
    <source>
        <dbReference type="ARBA" id="ARBA00022840"/>
    </source>
</evidence>
<evidence type="ECO:0000256" key="1">
    <source>
        <dbReference type="ARBA" id="ARBA00022448"/>
    </source>
</evidence>
<evidence type="ECO:0000256" key="10">
    <source>
        <dbReference type="ARBA" id="ARBA00023136"/>
    </source>
</evidence>
<evidence type="ECO:0000313" key="14">
    <source>
        <dbReference type="Proteomes" id="UP001500618"/>
    </source>
</evidence>
<dbReference type="Pfam" id="PF02669">
    <property type="entry name" value="KdpC"/>
    <property type="match status" value="1"/>
</dbReference>
<sequence>MTTMATSTSTMPAWLRRHLAALRALLVFTVLLGLAYPLLITGISQLVFPGAANGSQLTSGDKVVGSSLIGQNFTDDKGNPLPRYFQSRPSAAGKTGYDPTSSGPSNLGPNNADLVKAIKQRRAELAAFNGVPESAVPADAVTASASGLDPDISPAYAAIQVARIAKTRGLSVAQVQQLVDDNTSGRNLGFIGDPHVNVLQLNLALDKLQP</sequence>
<evidence type="ECO:0000256" key="2">
    <source>
        <dbReference type="ARBA" id="ARBA00022475"/>
    </source>
</evidence>
<evidence type="ECO:0000313" key="13">
    <source>
        <dbReference type="EMBL" id="GAA1697763.1"/>
    </source>
</evidence>
<keyword evidence="7 11" id="KW-0630">Potassium</keyword>
<reference evidence="14" key="1">
    <citation type="journal article" date="2019" name="Int. J. Syst. Evol. Microbiol.">
        <title>The Global Catalogue of Microorganisms (GCM) 10K type strain sequencing project: providing services to taxonomists for standard genome sequencing and annotation.</title>
        <authorList>
            <consortium name="The Broad Institute Genomics Platform"/>
            <consortium name="The Broad Institute Genome Sequencing Center for Infectious Disease"/>
            <person name="Wu L."/>
            <person name="Ma J."/>
        </authorList>
    </citation>
    <scope>NUCLEOTIDE SEQUENCE [LARGE SCALE GENOMIC DNA]</scope>
    <source>
        <strain evidence="14">JCM 14718</strain>
    </source>
</reference>
<evidence type="ECO:0000256" key="8">
    <source>
        <dbReference type="ARBA" id="ARBA00022989"/>
    </source>
</evidence>
<dbReference type="EMBL" id="BAAANY010000020">
    <property type="protein sequence ID" value="GAA1697763.1"/>
    <property type="molecule type" value="Genomic_DNA"/>
</dbReference>
<keyword evidence="3 11" id="KW-0633">Potassium transport</keyword>
<keyword evidence="8 11" id="KW-1133">Transmembrane helix</keyword>
<keyword evidence="10 11" id="KW-0472">Membrane</keyword>